<evidence type="ECO:0000313" key="2">
    <source>
        <dbReference type="Proteomes" id="UP001431209"/>
    </source>
</evidence>
<name>A0AAW2ZJH4_9EUKA</name>
<protein>
    <submittedName>
        <fullName evidence="1">Ubiquitin thioesterase</fullName>
    </submittedName>
</protein>
<dbReference type="Proteomes" id="UP001431209">
    <property type="component" value="Unassembled WGS sequence"/>
</dbReference>
<reference evidence="1 2" key="1">
    <citation type="submission" date="2024-03" db="EMBL/GenBank/DDBJ databases">
        <title>The Acrasis kona genome and developmental transcriptomes reveal deep origins of eukaryotic multicellular pathways.</title>
        <authorList>
            <person name="Sheikh S."/>
            <person name="Fu C.-J."/>
            <person name="Brown M.W."/>
            <person name="Baldauf S.L."/>
        </authorList>
    </citation>
    <scope>NUCLEOTIDE SEQUENCE [LARGE SCALE GENOMIC DNA]</scope>
    <source>
        <strain evidence="1 2">ATCC MYA-3509</strain>
    </source>
</reference>
<sequence>MMKRTLLTRTVGISTSIRRALRTSLIKPDFKNVQYHTKTSSLYETKPPMLKEANTEGLQEVQRKPELDKKQLAADVDVFTEDSKISPDPNELSESNSTDHGVFSEDVLTVIKSDPAKAAHVGPYDEDTLVEKIVKANFPDGEERDEDLLLLKKNRVRTLKQWQSLSANDKKDMGTPKMLEKVLDAAAADTQLMFGKVDAALNFFESNIGKKEQSLVTSFGYKFPLINRSDSIKRMLMITCETITALTNQTVTADKQLPLMHASAGPGTGKSRLLQDAIPQMIEMCEADASANPDTLNYLKGCVQVLTSFGNGNDLKPDEVLDQTSLSIRMLYKYFKVSANLPHFRENVIKAFGTLPTVDQAVTITASHHRKMNKMDDNNTILMYLAIDEYNKLGEDLNKVFMSVSGYLSPHNGVIVLPVFGGTSIKNMDKTLSRSTRKGYQLMGSMFSVNDLYRLTQKLCEMDRYKFLHGWDQSRKFLQLVQKATLPRVYEILIQGVEANIDKGNLIDCLNNPKKLADISNKTDKEYSQRTNIPDALLPLLKEAVIACFLDDELTLDQKYRFDALVELGIAQISDRDRLVTPGPLLSLSLQHFTLEGEQWAKDMEQLLNMKVEKGEQLEEYHLKYLVLANNLRCEQGLKEQALIDVFRGCKTIMNKDVTIKLETMSYIQQSNQTRTKSGQAQRMEDNGVVVQPMNKMIRNGSGASAAGGHGFYNTKSDPLIVYIQHKLRESDAKSKDLRLASRKDVDHEKVKALEGLDIKMVLGDNVNCRSVFVYFSLHRPKDDFEPKSDELLFSRSEFKEHFGRTISEMFEWHYTTSSEVFVNTDSEAMVMNIVGSQNIKDKIIKKRQERAFDSMKDFAERMNLSGEELRGFKVSVLDE</sequence>
<comment type="caution">
    <text evidence="1">The sequence shown here is derived from an EMBL/GenBank/DDBJ whole genome shotgun (WGS) entry which is preliminary data.</text>
</comment>
<evidence type="ECO:0000313" key="1">
    <source>
        <dbReference type="EMBL" id="KAL0489549.1"/>
    </source>
</evidence>
<accession>A0AAW2ZJH4</accession>
<dbReference type="AlphaFoldDB" id="A0AAW2ZJH4"/>
<dbReference type="EMBL" id="JAOPGA020001567">
    <property type="protein sequence ID" value="KAL0489549.1"/>
    <property type="molecule type" value="Genomic_DNA"/>
</dbReference>
<gene>
    <name evidence="1" type="ORF">AKO1_010456</name>
</gene>
<keyword evidence="2" id="KW-1185">Reference proteome</keyword>
<organism evidence="1 2">
    <name type="scientific">Acrasis kona</name>
    <dbReference type="NCBI Taxonomy" id="1008807"/>
    <lineage>
        <taxon>Eukaryota</taxon>
        <taxon>Discoba</taxon>
        <taxon>Heterolobosea</taxon>
        <taxon>Tetramitia</taxon>
        <taxon>Eutetramitia</taxon>
        <taxon>Acrasidae</taxon>
        <taxon>Acrasis</taxon>
    </lineage>
</organism>
<proteinExistence type="predicted"/>